<dbReference type="PANTHER" id="PTHR42776">
    <property type="entry name" value="SERINE PEPTIDASE S9 FAMILY MEMBER"/>
    <property type="match status" value="1"/>
</dbReference>
<keyword evidence="2" id="KW-0645">Protease</keyword>
<evidence type="ECO:0000313" key="7">
    <source>
        <dbReference type="EMBL" id="CAA9588257.1"/>
    </source>
</evidence>
<dbReference type="EC" id="3.4.19.1" evidence="7"/>
<dbReference type="GO" id="GO:0004252">
    <property type="term" value="F:serine-type endopeptidase activity"/>
    <property type="evidence" value="ECO:0007669"/>
    <property type="project" value="TreeGrafter"/>
</dbReference>
<dbReference type="InterPro" id="IPR011042">
    <property type="entry name" value="6-blade_b-propeller_TolB-like"/>
</dbReference>
<evidence type="ECO:0000259" key="6">
    <source>
        <dbReference type="Pfam" id="PF00326"/>
    </source>
</evidence>
<name>A0A6J4VST5_9BACT</name>
<evidence type="ECO:0000256" key="1">
    <source>
        <dbReference type="ARBA" id="ARBA00010040"/>
    </source>
</evidence>
<dbReference type="Pfam" id="PF00326">
    <property type="entry name" value="Peptidase_S9"/>
    <property type="match status" value="1"/>
</dbReference>
<dbReference type="InterPro" id="IPR029058">
    <property type="entry name" value="AB_hydrolase_fold"/>
</dbReference>
<feature type="region of interest" description="Disordered" evidence="5">
    <location>
        <begin position="153"/>
        <end position="180"/>
    </location>
</feature>
<dbReference type="Pfam" id="PF07676">
    <property type="entry name" value="PD40"/>
    <property type="match status" value="4"/>
</dbReference>
<dbReference type="AlphaFoldDB" id="A0A6J4VST5"/>
<gene>
    <name evidence="7" type="ORF">AVDCRST_MAG18-4328</name>
</gene>
<evidence type="ECO:0000256" key="3">
    <source>
        <dbReference type="ARBA" id="ARBA00022801"/>
    </source>
</evidence>
<dbReference type="GO" id="GO:0008242">
    <property type="term" value="F:omega peptidase activity"/>
    <property type="evidence" value="ECO:0007669"/>
    <property type="project" value="UniProtKB-EC"/>
</dbReference>
<dbReference type="PANTHER" id="PTHR42776:SF27">
    <property type="entry name" value="DIPEPTIDYL PEPTIDASE FAMILY MEMBER 6"/>
    <property type="match status" value="1"/>
</dbReference>
<dbReference type="EMBL" id="CADCWN010000347">
    <property type="protein sequence ID" value="CAA9588257.1"/>
    <property type="molecule type" value="Genomic_DNA"/>
</dbReference>
<evidence type="ECO:0000256" key="2">
    <source>
        <dbReference type="ARBA" id="ARBA00022670"/>
    </source>
</evidence>
<feature type="domain" description="Peptidase S9 prolyl oligopeptidase catalytic" evidence="6">
    <location>
        <begin position="493"/>
        <end position="703"/>
    </location>
</feature>
<keyword evidence="3 7" id="KW-0378">Hydrolase</keyword>
<accession>A0A6J4VST5</accession>
<feature type="compositionally biased region" description="Basic and acidic residues" evidence="5">
    <location>
        <begin position="159"/>
        <end position="180"/>
    </location>
</feature>
<reference evidence="7" key="1">
    <citation type="submission" date="2020-02" db="EMBL/GenBank/DDBJ databases">
        <authorList>
            <person name="Meier V. D."/>
        </authorList>
    </citation>
    <scope>NUCLEOTIDE SEQUENCE</scope>
    <source>
        <strain evidence="7">AVDCRST_MAG18</strain>
    </source>
</reference>
<dbReference type="InterPro" id="IPR001375">
    <property type="entry name" value="Peptidase_S9_cat"/>
</dbReference>
<dbReference type="SUPFAM" id="SSF53474">
    <property type="entry name" value="alpha/beta-Hydrolases"/>
    <property type="match status" value="1"/>
</dbReference>
<keyword evidence="4" id="KW-0720">Serine protease</keyword>
<dbReference type="FunFam" id="3.40.50.1820:FF:000028">
    <property type="entry name" value="S9 family peptidase"/>
    <property type="match status" value="1"/>
</dbReference>
<protein>
    <submittedName>
        <fullName evidence="7">Acylamino-acid-releasing enzyme</fullName>
        <ecNumber evidence="7">3.4.19.1</ecNumber>
    </submittedName>
</protein>
<evidence type="ECO:0000256" key="5">
    <source>
        <dbReference type="SAM" id="MobiDB-lite"/>
    </source>
</evidence>
<comment type="similarity">
    <text evidence="1">Belongs to the peptidase S9C family.</text>
</comment>
<dbReference type="GO" id="GO:0006508">
    <property type="term" value="P:proteolysis"/>
    <property type="evidence" value="ECO:0007669"/>
    <property type="project" value="UniProtKB-KW"/>
</dbReference>
<dbReference type="InterPro" id="IPR011659">
    <property type="entry name" value="WD40"/>
</dbReference>
<sequence length="703" mass="76773">MTATETAAGARTTTAGKRPITIEDLFRVRMIGDPQPSPDGSRIAYVVTYMDTDEDTYRSQIWVLPTAGGAAIRFTGGKNDAAPRWSPDGSRLAFVSRRDDGTEKGKKAARAEIWVLDTDGGEAWQLTTTLHGAADPTWSPDGKHLAYTTRIGGAEDEEAHAKARREEGNGKKDGEKGPKKSDVTVITDIRYKADGIHHLLVGRGYRHLFVTEVPTAAAEPRTGRQLTFGEWDDAGAAWSPDGTRIAFCSNRTPDRDFNNHTDLWIVSVVAGEPRKLTETRGPASLPAWSPDGAQIAFLGHVNPEPYGRYANAAVWAVPGDGSAPPRNLTETFDRSFAGDVAGDLRSGLVAQPPLWSADGASLYATAIERGTEHLFRIDLAGGEPTRIIAGDRGVMNARLSADGRIIFTAASVTNPGDLFSCAIDGSDERRLSDVNAELFAEVAVTDAARFTYAGDGGLEIDGWIMAPVGLEAGRRYPLALEIHGGPAAQYGFAFFHEFQLLAARGYGVLYTNPRGSTGKEAAFTIANRSRWGEEDYRDIMAGVDAALAAHSWIDPARLGVLGGSFGGFMTNWIVGHTDRFKAAVTMRCVSNLLSFFGTSDIGFTFLEMQFETEPWDDVAKLLHYSPISYVKDIHTPLLILHSEEDYRCPIEQGEQMFIALKKLGRTTEFVRFPDEDHNLSRGGKPGHRAERLRQIVRWFEAYL</sequence>
<dbReference type="Gene3D" id="2.120.10.30">
    <property type="entry name" value="TolB, C-terminal domain"/>
    <property type="match status" value="2"/>
</dbReference>
<proteinExistence type="inferred from homology"/>
<dbReference type="Gene3D" id="3.40.50.1820">
    <property type="entry name" value="alpha/beta hydrolase"/>
    <property type="match status" value="1"/>
</dbReference>
<organism evidence="7">
    <name type="scientific">uncultured Thermomicrobiales bacterium</name>
    <dbReference type="NCBI Taxonomy" id="1645740"/>
    <lineage>
        <taxon>Bacteria</taxon>
        <taxon>Pseudomonadati</taxon>
        <taxon>Thermomicrobiota</taxon>
        <taxon>Thermomicrobia</taxon>
        <taxon>Thermomicrobiales</taxon>
        <taxon>environmental samples</taxon>
    </lineage>
</organism>
<dbReference type="SUPFAM" id="SSF82171">
    <property type="entry name" value="DPP6 N-terminal domain-like"/>
    <property type="match status" value="1"/>
</dbReference>
<evidence type="ECO:0000256" key="4">
    <source>
        <dbReference type="ARBA" id="ARBA00022825"/>
    </source>
</evidence>